<comment type="caution">
    <text evidence="10">The sequence shown here is derived from an EMBL/GenBank/DDBJ whole genome shotgun (WGS) entry which is preliminary data.</text>
</comment>
<evidence type="ECO:0000256" key="6">
    <source>
        <dbReference type="ARBA" id="ARBA00022989"/>
    </source>
</evidence>
<keyword evidence="4" id="KW-0997">Cell inner membrane</keyword>
<feature type="transmembrane region" description="Helical" evidence="8">
    <location>
        <begin position="106"/>
        <end position="136"/>
    </location>
</feature>
<feature type="domain" description="ABC transmembrane type-2" evidence="9">
    <location>
        <begin position="34"/>
        <end position="252"/>
    </location>
</feature>
<dbReference type="PROSITE" id="PS51012">
    <property type="entry name" value="ABC_TM2"/>
    <property type="match status" value="1"/>
</dbReference>
<evidence type="ECO:0000256" key="4">
    <source>
        <dbReference type="ARBA" id="ARBA00022519"/>
    </source>
</evidence>
<keyword evidence="5 8" id="KW-0812">Transmembrane</keyword>
<evidence type="ECO:0000259" key="9">
    <source>
        <dbReference type="PROSITE" id="PS51012"/>
    </source>
</evidence>
<dbReference type="PANTHER" id="PTHR30413">
    <property type="entry name" value="INNER MEMBRANE TRANSPORT PERMEASE"/>
    <property type="match status" value="1"/>
</dbReference>
<dbReference type="Pfam" id="PF01061">
    <property type="entry name" value="ABC2_membrane"/>
    <property type="match status" value="1"/>
</dbReference>
<dbReference type="InterPro" id="IPR000412">
    <property type="entry name" value="ABC_2_transport"/>
</dbReference>
<feature type="transmembrane region" description="Helical" evidence="8">
    <location>
        <begin position="142"/>
        <end position="162"/>
    </location>
</feature>
<evidence type="ECO:0000313" key="11">
    <source>
        <dbReference type="Proteomes" id="UP001215956"/>
    </source>
</evidence>
<keyword evidence="3" id="KW-1003">Cell membrane</keyword>
<feature type="transmembrane region" description="Helical" evidence="8">
    <location>
        <begin position="174"/>
        <end position="195"/>
    </location>
</feature>
<dbReference type="PRINTS" id="PR00164">
    <property type="entry name" value="ABC2TRNSPORT"/>
</dbReference>
<protein>
    <submittedName>
        <fullName evidence="10">ABC transporter permease</fullName>
    </submittedName>
</protein>
<accession>A0ABT5XGB1</accession>
<name>A0ABT5XGB1_9EURY</name>
<evidence type="ECO:0000256" key="7">
    <source>
        <dbReference type="ARBA" id="ARBA00023136"/>
    </source>
</evidence>
<keyword evidence="2" id="KW-0813">Transport</keyword>
<organism evidence="10 11">
    <name type="scientific">Candidatus Methanocrinis alkalitolerans</name>
    <dbReference type="NCBI Taxonomy" id="3033395"/>
    <lineage>
        <taxon>Archaea</taxon>
        <taxon>Methanobacteriati</taxon>
        <taxon>Methanobacteriota</taxon>
        <taxon>Stenosarchaea group</taxon>
        <taxon>Methanomicrobia</taxon>
        <taxon>Methanotrichales</taxon>
        <taxon>Methanotrichaceae</taxon>
        <taxon>Methanocrinis</taxon>
    </lineage>
</organism>
<gene>
    <name evidence="10" type="ORF">P0O24_09165</name>
</gene>
<comment type="subcellular location">
    <subcellularLocation>
        <location evidence="1">Cell inner membrane</location>
        <topology evidence="1">Multi-pass membrane protein</topology>
    </subcellularLocation>
</comment>
<keyword evidence="11" id="KW-1185">Reference proteome</keyword>
<feature type="transmembrane region" description="Helical" evidence="8">
    <location>
        <begin position="33"/>
        <end position="54"/>
    </location>
</feature>
<dbReference type="RefSeq" id="WP_316969455.1">
    <property type="nucleotide sequence ID" value="NZ_JARFPL010000029.1"/>
</dbReference>
<sequence length="260" mass="29528">MITPGHLKEIYGYRDLILRLAWSDFKLRYKNSVLGFFWSLLEPLLMLLVLYVVFSHLMRIQVEYYQLFLLLGIVMWNFLDRGTSMGMFGIVGKPGLVQKVYFPRDLLIISACTTALMMTALEFLVFVAFMAVFKVLPAGPVLYFPLIFVLQFALIFGLALALSALNVYFRDVQFIWRVILQAGFFATPIIYPITIFPANLQSLVMINPMARIITMSRDCILYETAPAIGDLAYVAAAAAVVLVAGYLIFDRLEPKFAEEI</sequence>
<evidence type="ECO:0000313" key="10">
    <source>
        <dbReference type="EMBL" id="MDF0593753.1"/>
    </source>
</evidence>
<evidence type="ECO:0000256" key="8">
    <source>
        <dbReference type="SAM" id="Phobius"/>
    </source>
</evidence>
<feature type="transmembrane region" description="Helical" evidence="8">
    <location>
        <begin position="231"/>
        <end position="249"/>
    </location>
</feature>
<dbReference type="InterPro" id="IPR013525">
    <property type="entry name" value="ABC2_TM"/>
</dbReference>
<feature type="transmembrane region" description="Helical" evidence="8">
    <location>
        <begin position="60"/>
        <end position="79"/>
    </location>
</feature>
<dbReference type="InterPro" id="IPR047817">
    <property type="entry name" value="ABC2_TM_bact-type"/>
</dbReference>
<dbReference type="EMBL" id="JARFPL010000029">
    <property type="protein sequence ID" value="MDF0593753.1"/>
    <property type="molecule type" value="Genomic_DNA"/>
</dbReference>
<evidence type="ECO:0000256" key="2">
    <source>
        <dbReference type="ARBA" id="ARBA00022448"/>
    </source>
</evidence>
<evidence type="ECO:0000256" key="1">
    <source>
        <dbReference type="ARBA" id="ARBA00004429"/>
    </source>
</evidence>
<evidence type="ECO:0000256" key="3">
    <source>
        <dbReference type="ARBA" id="ARBA00022475"/>
    </source>
</evidence>
<dbReference type="PANTHER" id="PTHR30413:SF8">
    <property type="entry name" value="TRANSPORT PERMEASE PROTEIN"/>
    <property type="match status" value="1"/>
</dbReference>
<proteinExistence type="predicted"/>
<keyword evidence="6 8" id="KW-1133">Transmembrane helix</keyword>
<keyword evidence="7 8" id="KW-0472">Membrane</keyword>
<evidence type="ECO:0000256" key="5">
    <source>
        <dbReference type="ARBA" id="ARBA00022692"/>
    </source>
</evidence>
<reference evidence="10 11" key="1">
    <citation type="submission" date="2023-03" db="EMBL/GenBank/DDBJ databases">
        <title>Whole genome sequencing of Methanotrichaceae archaeon M04Ac.</title>
        <authorList>
            <person name="Khomyakova M.A."/>
            <person name="Merkel A.Y."/>
            <person name="Slobodkin A.I."/>
        </authorList>
    </citation>
    <scope>NUCLEOTIDE SEQUENCE [LARGE SCALE GENOMIC DNA]</scope>
    <source>
        <strain evidence="10 11">M04Ac</strain>
    </source>
</reference>
<dbReference type="Proteomes" id="UP001215956">
    <property type="component" value="Unassembled WGS sequence"/>
</dbReference>